<dbReference type="Gene3D" id="3.20.20.140">
    <property type="entry name" value="Metal-dependent hydrolases"/>
    <property type="match status" value="1"/>
</dbReference>
<accession>A0A3E1Y623</accession>
<dbReference type="InterPro" id="IPR033932">
    <property type="entry name" value="YtcJ-like"/>
</dbReference>
<dbReference type="Gene3D" id="2.30.40.10">
    <property type="entry name" value="Urease, subunit C, domain 1"/>
    <property type="match status" value="1"/>
</dbReference>
<evidence type="ECO:0000259" key="2">
    <source>
        <dbReference type="Pfam" id="PF07969"/>
    </source>
</evidence>
<reference evidence="3 4" key="1">
    <citation type="submission" date="2018-07" db="EMBL/GenBank/DDBJ databases">
        <title>Chitinophaga K2CV101002-2 sp. nov., isolated from a monsoon evergreen broad-leaved forest soil.</title>
        <authorList>
            <person name="Lv Y."/>
        </authorList>
    </citation>
    <scope>NUCLEOTIDE SEQUENCE [LARGE SCALE GENOMIC DNA]</scope>
    <source>
        <strain evidence="3 4">GDMCC 1.1288</strain>
    </source>
</reference>
<organism evidence="3 4">
    <name type="scientific">Chitinophaga silvatica</name>
    <dbReference type="NCBI Taxonomy" id="2282649"/>
    <lineage>
        <taxon>Bacteria</taxon>
        <taxon>Pseudomonadati</taxon>
        <taxon>Bacteroidota</taxon>
        <taxon>Chitinophagia</taxon>
        <taxon>Chitinophagales</taxon>
        <taxon>Chitinophagaceae</taxon>
        <taxon>Chitinophaga</taxon>
    </lineage>
</organism>
<dbReference type="SUPFAM" id="SSF51338">
    <property type="entry name" value="Composite domain of metallo-dependent hydrolases"/>
    <property type="match status" value="1"/>
</dbReference>
<dbReference type="Gene3D" id="3.10.310.70">
    <property type="match status" value="1"/>
</dbReference>
<dbReference type="Pfam" id="PF07969">
    <property type="entry name" value="Amidohydro_3"/>
    <property type="match status" value="1"/>
</dbReference>
<comment type="caution">
    <text evidence="3">The sequence shown here is derived from an EMBL/GenBank/DDBJ whole genome shotgun (WGS) entry which is preliminary data.</text>
</comment>
<dbReference type="AlphaFoldDB" id="A0A3E1Y623"/>
<evidence type="ECO:0000256" key="1">
    <source>
        <dbReference type="SAM" id="SignalP"/>
    </source>
</evidence>
<proteinExistence type="predicted"/>
<dbReference type="OrthoDB" id="9767366at2"/>
<keyword evidence="4" id="KW-1185">Reference proteome</keyword>
<feature type="domain" description="Amidohydrolase 3" evidence="2">
    <location>
        <begin position="81"/>
        <end position="581"/>
    </location>
</feature>
<protein>
    <submittedName>
        <fullName evidence="3">Amidohydrolase</fullName>
    </submittedName>
</protein>
<evidence type="ECO:0000313" key="4">
    <source>
        <dbReference type="Proteomes" id="UP000260644"/>
    </source>
</evidence>
<name>A0A3E1Y623_9BACT</name>
<dbReference type="GO" id="GO:0016810">
    <property type="term" value="F:hydrolase activity, acting on carbon-nitrogen (but not peptide) bonds"/>
    <property type="evidence" value="ECO:0007669"/>
    <property type="project" value="InterPro"/>
</dbReference>
<dbReference type="SUPFAM" id="SSF51556">
    <property type="entry name" value="Metallo-dependent hydrolases"/>
    <property type="match status" value="1"/>
</dbReference>
<evidence type="ECO:0000313" key="3">
    <source>
        <dbReference type="EMBL" id="RFS19997.1"/>
    </source>
</evidence>
<dbReference type="InterPro" id="IPR013108">
    <property type="entry name" value="Amidohydro_3"/>
</dbReference>
<dbReference type="PROSITE" id="PS51257">
    <property type="entry name" value="PROKAR_LIPOPROTEIN"/>
    <property type="match status" value="1"/>
</dbReference>
<dbReference type="CDD" id="cd01300">
    <property type="entry name" value="YtcJ_like"/>
    <property type="match status" value="1"/>
</dbReference>
<dbReference type="PANTHER" id="PTHR22642:SF2">
    <property type="entry name" value="PROTEIN LONG AFTER FAR-RED 3"/>
    <property type="match status" value="1"/>
</dbReference>
<keyword evidence="1" id="KW-0732">Signal</keyword>
<dbReference type="InterPro" id="IPR011059">
    <property type="entry name" value="Metal-dep_hydrolase_composite"/>
</dbReference>
<dbReference type="Proteomes" id="UP000260644">
    <property type="component" value="Unassembled WGS sequence"/>
</dbReference>
<feature type="chain" id="PRO_5017659669" evidence="1">
    <location>
        <begin position="26"/>
        <end position="590"/>
    </location>
</feature>
<dbReference type="RefSeq" id="WP_116977558.1">
    <property type="nucleotide sequence ID" value="NZ_QPMM01000011.1"/>
</dbReference>
<gene>
    <name evidence="3" type="ORF">DVR12_19925</name>
</gene>
<dbReference type="InterPro" id="IPR032466">
    <property type="entry name" value="Metal_Hydrolase"/>
</dbReference>
<keyword evidence="3" id="KW-0378">Hydrolase</keyword>
<sequence length="590" mass="64744">MLLRKLLIVSIVVMMGFYSCSPSSSKAPASQGADLILKNARVIPMTDPKLTYQAISIKDGKILRLGTDKVVLQDSVSTTNVVDCKGNFIFPGFIDAHAHVGQYAAAMYNAARLYGKPYGPVNTIDALLDTMKVYTNRLYPNPNDTSAVLGNGYDDAIITPHVHPTKEQLDNISGKHPMYVVHSSGHMGVANTALLNILGFNSKNATIKGGTIVQGKNGPTGLLTENANIAAVSYMGKALNISFDSAMSNLLKAEKVWFAYGITTLCEGRADPGTINLIKYASANNKLTGDFIVLPDYDQNKFQLDSFYQYYGHYDKPYHHFKIGAIKFTFDGSPQGRSAALSQPYLYPPVGEKKGFKGNLIYPDSAGYFLSTVFKRGMQVHIHVNGDTAIGQALFLLDSLKNQIPKGAINVLVHVQTCRKDQVAKLAAAKNYVRPSWFPTHTYIWGRWHIDTTLGYTRAQDISPIKWGMDMGIDSFTIHTDAPVTEPDLLTAVYSAVNRKTLFQPTTVLDPDQRIDAYNAMKAITVNGAAQWGELATGKGTIVPNGVADLVVLNMNPIEIHPTIIKDTKILRTYKDGKLVYRNPIDPIKK</sequence>
<dbReference type="EMBL" id="QPMM01000011">
    <property type="protein sequence ID" value="RFS19997.1"/>
    <property type="molecule type" value="Genomic_DNA"/>
</dbReference>
<feature type="signal peptide" evidence="1">
    <location>
        <begin position="1"/>
        <end position="25"/>
    </location>
</feature>
<dbReference type="PANTHER" id="PTHR22642">
    <property type="entry name" value="IMIDAZOLONEPROPIONASE"/>
    <property type="match status" value="1"/>
</dbReference>